<feature type="transmembrane region" description="Helical" evidence="1">
    <location>
        <begin position="100"/>
        <end position="125"/>
    </location>
</feature>
<gene>
    <name evidence="2" type="ORF">O3G_MSEX015051</name>
</gene>
<comment type="caution">
    <text evidence="2">The sequence shown here is derived from an EMBL/GenBank/DDBJ whole genome shotgun (WGS) entry which is preliminary data.</text>
</comment>
<keyword evidence="1" id="KW-0472">Membrane</keyword>
<keyword evidence="1" id="KW-1133">Transmembrane helix</keyword>
<sequence>MMMEMPEVVHCFGMFPPKYGCFLISLFGMGFGGIGLAGIVLYGLVEDSIISHFVNTSKLDDGLKKATLLTIGLSSLMLLIGNGLLFLGVTFRARQAVETFVWVIFVLISILTIAAIAAPMSCFFISEACLIKKISSALMTVLYLFLLIYLECWVYFMVVGYNFAQSL</sequence>
<reference evidence="2" key="2">
    <citation type="submission" date="2020-12" db="EMBL/GenBank/DDBJ databases">
        <authorList>
            <person name="Kanost M."/>
        </authorList>
    </citation>
    <scope>NUCLEOTIDE SEQUENCE</scope>
</reference>
<dbReference type="EMBL" id="JH669449">
    <property type="protein sequence ID" value="KAG6465286.1"/>
    <property type="molecule type" value="Genomic_DNA"/>
</dbReference>
<feature type="transmembrane region" description="Helical" evidence="1">
    <location>
        <begin position="22"/>
        <end position="45"/>
    </location>
</feature>
<feature type="transmembrane region" description="Helical" evidence="1">
    <location>
        <begin position="66"/>
        <end position="88"/>
    </location>
</feature>
<dbReference type="OrthoDB" id="7439829at2759"/>
<feature type="transmembrane region" description="Helical" evidence="1">
    <location>
        <begin position="137"/>
        <end position="158"/>
    </location>
</feature>
<evidence type="ECO:0000256" key="1">
    <source>
        <dbReference type="SAM" id="Phobius"/>
    </source>
</evidence>
<keyword evidence="3" id="KW-1185">Reference proteome</keyword>
<organism evidence="2 3">
    <name type="scientific">Manduca sexta</name>
    <name type="common">Tobacco hawkmoth</name>
    <name type="synonym">Tobacco hornworm</name>
    <dbReference type="NCBI Taxonomy" id="7130"/>
    <lineage>
        <taxon>Eukaryota</taxon>
        <taxon>Metazoa</taxon>
        <taxon>Ecdysozoa</taxon>
        <taxon>Arthropoda</taxon>
        <taxon>Hexapoda</taxon>
        <taxon>Insecta</taxon>
        <taxon>Pterygota</taxon>
        <taxon>Neoptera</taxon>
        <taxon>Endopterygota</taxon>
        <taxon>Lepidoptera</taxon>
        <taxon>Glossata</taxon>
        <taxon>Ditrysia</taxon>
        <taxon>Bombycoidea</taxon>
        <taxon>Sphingidae</taxon>
        <taxon>Sphinginae</taxon>
        <taxon>Sphingini</taxon>
        <taxon>Manduca</taxon>
    </lineage>
</organism>
<dbReference type="AlphaFoldDB" id="A0A921ZWA8"/>
<accession>A0A921ZWA8</accession>
<protein>
    <submittedName>
        <fullName evidence="2">Uncharacterized protein</fullName>
    </submittedName>
</protein>
<name>A0A921ZWA8_MANSE</name>
<evidence type="ECO:0000313" key="2">
    <source>
        <dbReference type="EMBL" id="KAG6465286.1"/>
    </source>
</evidence>
<dbReference type="Proteomes" id="UP000791440">
    <property type="component" value="Unassembled WGS sequence"/>
</dbReference>
<proteinExistence type="predicted"/>
<evidence type="ECO:0000313" key="3">
    <source>
        <dbReference type="Proteomes" id="UP000791440"/>
    </source>
</evidence>
<keyword evidence="1" id="KW-0812">Transmembrane</keyword>
<reference evidence="2" key="1">
    <citation type="journal article" date="2016" name="Insect Biochem. Mol. Biol.">
        <title>Multifaceted biological insights from a draft genome sequence of the tobacco hornworm moth, Manduca sexta.</title>
        <authorList>
            <person name="Kanost M.R."/>
            <person name="Arrese E.L."/>
            <person name="Cao X."/>
            <person name="Chen Y.R."/>
            <person name="Chellapilla S."/>
            <person name="Goldsmith M.R."/>
            <person name="Grosse-Wilde E."/>
            <person name="Heckel D.G."/>
            <person name="Herndon N."/>
            <person name="Jiang H."/>
            <person name="Papanicolaou A."/>
            <person name="Qu J."/>
            <person name="Soulages J.L."/>
            <person name="Vogel H."/>
            <person name="Walters J."/>
            <person name="Waterhouse R.M."/>
            <person name="Ahn S.J."/>
            <person name="Almeida F.C."/>
            <person name="An C."/>
            <person name="Aqrawi P."/>
            <person name="Bretschneider A."/>
            <person name="Bryant W.B."/>
            <person name="Bucks S."/>
            <person name="Chao H."/>
            <person name="Chevignon G."/>
            <person name="Christen J.M."/>
            <person name="Clarke D.F."/>
            <person name="Dittmer N.T."/>
            <person name="Ferguson L.C.F."/>
            <person name="Garavelou S."/>
            <person name="Gordon K.H.J."/>
            <person name="Gunaratna R.T."/>
            <person name="Han Y."/>
            <person name="Hauser F."/>
            <person name="He Y."/>
            <person name="Heidel-Fischer H."/>
            <person name="Hirsh A."/>
            <person name="Hu Y."/>
            <person name="Jiang H."/>
            <person name="Kalra D."/>
            <person name="Klinner C."/>
            <person name="Konig C."/>
            <person name="Kovar C."/>
            <person name="Kroll A.R."/>
            <person name="Kuwar S.S."/>
            <person name="Lee S.L."/>
            <person name="Lehman R."/>
            <person name="Li K."/>
            <person name="Li Z."/>
            <person name="Liang H."/>
            <person name="Lovelace S."/>
            <person name="Lu Z."/>
            <person name="Mansfield J.H."/>
            <person name="McCulloch K.J."/>
            <person name="Mathew T."/>
            <person name="Morton B."/>
            <person name="Muzny D.M."/>
            <person name="Neunemann D."/>
            <person name="Ongeri F."/>
            <person name="Pauchet Y."/>
            <person name="Pu L.L."/>
            <person name="Pyrousis I."/>
            <person name="Rao X.J."/>
            <person name="Redding A."/>
            <person name="Roesel C."/>
            <person name="Sanchez-Gracia A."/>
            <person name="Schaack S."/>
            <person name="Shukla A."/>
            <person name="Tetreau G."/>
            <person name="Wang Y."/>
            <person name="Xiong G.H."/>
            <person name="Traut W."/>
            <person name="Walsh T.K."/>
            <person name="Worley K.C."/>
            <person name="Wu D."/>
            <person name="Wu W."/>
            <person name="Wu Y.Q."/>
            <person name="Zhang X."/>
            <person name="Zou Z."/>
            <person name="Zucker H."/>
            <person name="Briscoe A.D."/>
            <person name="Burmester T."/>
            <person name="Clem R.J."/>
            <person name="Feyereisen R."/>
            <person name="Grimmelikhuijzen C.J.P."/>
            <person name="Hamodrakas S.J."/>
            <person name="Hansson B.S."/>
            <person name="Huguet E."/>
            <person name="Jermiin L.S."/>
            <person name="Lan Q."/>
            <person name="Lehman H.K."/>
            <person name="Lorenzen M."/>
            <person name="Merzendorfer H."/>
            <person name="Michalopoulos I."/>
            <person name="Morton D.B."/>
            <person name="Muthukrishnan S."/>
            <person name="Oakeshott J.G."/>
            <person name="Palmer W."/>
            <person name="Park Y."/>
            <person name="Passarelli A.L."/>
            <person name="Rozas J."/>
            <person name="Schwartz L.M."/>
            <person name="Smith W."/>
            <person name="Southgate A."/>
            <person name="Vilcinskas A."/>
            <person name="Vogt R."/>
            <person name="Wang P."/>
            <person name="Werren J."/>
            <person name="Yu X.Q."/>
            <person name="Zhou J.J."/>
            <person name="Brown S.J."/>
            <person name="Scherer S.E."/>
            <person name="Richards S."/>
            <person name="Blissard G.W."/>
        </authorList>
    </citation>
    <scope>NUCLEOTIDE SEQUENCE</scope>
</reference>